<keyword evidence="4 7" id="KW-1133">Transmembrane helix</keyword>
<organism evidence="8">
    <name type="scientific">Mucor ambiguus</name>
    <dbReference type="NCBI Taxonomy" id="91626"/>
    <lineage>
        <taxon>Eukaryota</taxon>
        <taxon>Fungi</taxon>
        <taxon>Fungi incertae sedis</taxon>
        <taxon>Mucoromycota</taxon>
        <taxon>Mucoromycotina</taxon>
        <taxon>Mucoromycetes</taxon>
        <taxon>Mucorales</taxon>
        <taxon>Mucorineae</taxon>
        <taxon>Mucoraceae</taxon>
        <taxon>Mucor</taxon>
    </lineage>
</organism>
<comment type="subcellular location">
    <subcellularLocation>
        <location evidence="1">Membrane</location>
        <topology evidence="1">Multi-pass membrane protein</topology>
    </subcellularLocation>
</comment>
<evidence type="ECO:0000313" key="9">
    <source>
        <dbReference type="Proteomes" id="UP000053815"/>
    </source>
</evidence>
<dbReference type="Proteomes" id="UP000053815">
    <property type="component" value="Unassembled WGS sequence"/>
</dbReference>
<feature type="transmembrane region" description="Helical" evidence="7">
    <location>
        <begin position="173"/>
        <end position="192"/>
    </location>
</feature>
<dbReference type="GO" id="GO:0005886">
    <property type="term" value="C:plasma membrane"/>
    <property type="evidence" value="ECO:0007669"/>
    <property type="project" value="TreeGrafter"/>
</dbReference>
<dbReference type="EMBL" id="DF836514">
    <property type="protein sequence ID" value="GAN08811.1"/>
    <property type="molecule type" value="Genomic_DNA"/>
</dbReference>
<dbReference type="InterPro" id="IPR000791">
    <property type="entry name" value="Gpr1/Fun34/SatP-like"/>
</dbReference>
<evidence type="ECO:0000256" key="6">
    <source>
        <dbReference type="SAM" id="MobiDB-lite"/>
    </source>
</evidence>
<keyword evidence="9" id="KW-1185">Reference proteome</keyword>
<dbReference type="GO" id="GO:0015123">
    <property type="term" value="F:acetate transmembrane transporter activity"/>
    <property type="evidence" value="ECO:0007669"/>
    <property type="project" value="TreeGrafter"/>
</dbReference>
<dbReference type="AlphaFoldDB" id="A0A0C9MDS8"/>
<gene>
    <name evidence="8" type="ORF">MAM1_0225c08327</name>
</gene>
<keyword evidence="5 7" id="KW-0472">Membrane</keyword>
<name>A0A0C9MDS8_9FUNG</name>
<dbReference type="NCBIfam" id="NF038013">
    <property type="entry name" value="AceTr_1"/>
    <property type="match status" value="1"/>
</dbReference>
<sequence>MSNLTATASMATSRANIFSSTATTPINSPPHSPPPHPHLQPHLQRPHEFPIVDSENTLTDFSTIQQQLIKNGSSNLSADSIICVEKTTTHHNYYDVEKLAGAGGNGSSNMIGDETAKNTSILSSSANQSTLRPFGMGNPAIIANWGFATVTMLMALHKLIIPTESNHLMLPTALMYGGLAQFISGFLVLISGDSFSGSLFVTFGAYWLGSGIMMVPSVGQTLNVYAINHEEATTTAMFLYLWAFFGLMVCGISLKIKNGSFLTTWCLFFIFLNLFLEACYTLTGNVSLMQASGVACICASMSGYYSGIVDIFAEQGVVMWTGKYKHSRYT</sequence>
<dbReference type="STRING" id="91626.A0A0C9MDS8"/>
<dbReference type="InterPro" id="IPR051633">
    <property type="entry name" value="AceTr"/>
</dbReference>
<proteinExistence type="inferred from homology"/>
<feature type="transmembrane region" description="Helical" evidence="7">
    <location>
        <begin position="142"/>
        <end position="161"/>
    </location>
</feature>
<reference evidence="8" key="1">
    <citation type="submission" date="2014-09" db="EMBL/GenBank/DDBJ databases">
        <title>Draft genome sequence of an oleaginous Mucoromycotina fungus Mucor ambiguus NBRC6742.</title>
        <authorList>
            <person name="Takeda I."/>
            <person name="Yamane N."/>
            <person name="Morita T."/>
            <person name="Tamano K."/>
            <person name="Machida M."/>
            <person name="Baker S."/>
            <person name="Koike H."/>
        </authorList>
    </citation>
    <scope>NUCLEOTIDE SEQUENCE</scope>
    <source>
        <strain evidence="8">NBRC 6742</strain>
    </source>
</reference>
<feature type="transmembrane region" description="Helical" evidence="7">
    <location>
        <begin position="237"/>
        <end position="256"/>
    </location>
</feature>
<feature type="transmembrane region" description="Helical" evidence="7">
    <location>
        <begin position="204"/>
        <end position="225"/>
    </location>
</feature>
<feature type="transmembrane region" description="Helical" evidence="7">
    <location>
        <begin position="262"/>
        <end position="282"/>
    </location>
</feature>
<feature type="compositionally biased region" description="Pro residues" evidence="6">
    <location>
        <begin position="27"/>
        <end position="38"/>
    </location>
</feature>
<dbReference type="OrthoDB" id="3648309at2759"/>
<protein>
    <submittedName>
        <fullName evidence="8">Uncharacterized protein</fullName>
    </submittedName>
</protein>
<comment type="similarity">
    <text evidence="2">Belongs to the acetate uptake transporter (AceTr) (TC 2.A.96) family.</text>
</comment>
<evidence type="ECO:0000256" key="1">
    <source>
        <dbReference type="ARBA" id="ARBA00004141"/>
    </source>
</evidence>
<dbReference type="Pfam" id="PF01184">
    <property type="entry name" value="Gpr1_Fun34_YaaH"/>
    <property type="match status" value="1"/>
</dbReference>
<evidence type="ECO:0000256" key="5">
    <source>
        <dbReference type="ARBA" id="ARBA00023136"/>
    </source>
</evidence>
<keyword evidence="3 7" id="KW-0812">Transmembrane</keyword>
<dbReference type="PANTHER" id="PTHR31123">
    <property type="entry name" value="ACCUMULATION OF DYADS PROTEIN 2-RELATED"/>
    <property type="match status" value="1"/>
</dbReference>
<feature type="region of interest" description="Disordered" evidence="6">
    <location>
        <begin position="20"/>
        <end position="43"/>
    </location>
</feature>
<evidence type="ECO:0000256" key="2">
    <source>
        <dbReference type="ARBA" id="ARBA00005587"/>
    </source>
</evidence>
<accession>A0A0C9MDS8</accession>
<evidence type="ECO:0000313" key="8">
    <source>
        <dbReference type="EMBL" id="GAN08811.1"/>
    </source>
</evidence>
<dbReference type="PANTHER" id="PTHR31123:SF1">
    <property type="entry name" value="ACCUMULATION OF DYADS PROTEIN 2-RELATED"/>
    <property type="match status" value="1"/>
</dbReference>
<evidence type="ECO:0000256" key="7">
    <source>
        <dbReference type="SAM" id="Phobius"/>
    </source>
</evidence>
<evidence type="ECO:0000256" key="4">
    <source>
        <dbReference type="ARBA" id="ARBA00022989"/>
    </source>
</evidence>
<evidence type="ECO:0000256" key="3">
    <source>
        <dbReference type="ARBA" id="ARBA00022692"/>
    </source>
</evidence>